<protein>
    <submittedName>
        <fullName evidence="1">Uncharacterized protein</fullName>
    </submittedName>
</protein>
<gene>
    <name evidence="1" type="ordered locus">Tbd_0053</name>
</gene>
<reference evidence="1 2" key="1">
    <citation type="journal article" date="2006" name="J. Bacteriol.">
        <title>The genome sequence of the obligately chemolithoautotrophic, facultatively anaerobic bacterium Thiobacillus denitrificans.</title>
        <authorList>
            <person name="Beller H.R."/>
            <person name="Chain P.S."/>
            <person name="Letain T.E."/>
            <person name="Chakicherla A."/>
            <person name="Larimer F.W."/>
            <person name="Richardson P.M."/>
            <person name="Coleman M.A."/>
            <person name="Wood A.P."/>
            <person name="Kelly D.P."/>
        </authorList>
    </citation>
    <scope>NUCLEOTIDE SEQUENCE [LARGE SCALE GENOMIC DNA]</scope>
    <source>
        <strain evidence="1 2">ATCC 25259</strain>
    </source>
</reference>
<keyword evidence="2" id="KW-1185">Reference proteome</keyword>
<evidence type="ECO:0000313" key="1">
    <source>
        <dbReference type="EMBL" id="AAZ96006.1"/>
    </source>
</evidence>
<dbReference type="Proteomes" id="UP000008291">
    <property type="component" value="Chromosome"/>
</dbReference>
<organism evidence="1 2">
    <name type="scientific">Thiobacillus denitrificans (strain ATCC 25259 / T1)</name>
    <dbReference type="NCBI Taxonomy" id="292415"/>
    <lineage>
        <taxon>Bacteria</taxon>
        <taxon>Pseudomonadati</taxon>
        <taxon>Pseudomonadota</taxon>
        <taxon>Betaproteobacteria</taxon>
        <taxon>Nitrosomonadales</taxon>
        <taxon>Thiobacillaceae</taxon>
        <taxon>Thiobacillus</taxon>
    </lineage>
</organism>
<proteinExistence type="predicted"/>
<dbReference type="RefSeq" id="WP_011310566.1">
    <property type="nucleotide sequence ID" value="NC_007404.1"/>
</dbReference>
<dbReference type="eggNOG" id="ENOG50339HE">
    <property type="taxonomic scope" value="Bacteria"/>
</dbReference>
<dbReference type="EMBL" id="CP000116">
    <property type="protein sequence ID" value="AAZ96006.1"/>
    <property type="molecule type" value="Genomic_DNA"/>
</dbReference>
<dbReference type="OrthoDB" id="8556654at2"/>
<accession>Q3SMN7</accession>
<dbReference type="KEGG" id="tbd:Tbd_0053"/>
<dbReference type="AlphaFoldDB" id="Q3SMN7"/>
<dbReference type="STRING" id="292415.Tbd_0053"/>
<dbReference type="HOGENOM" id="CLU_865831_0_0_4"/>
<name>Q3SMN7_THIDA</name>
<evidence type="ECO:0000313" key="2">
    <source>
        <dbReference type="Proteomes" id="UP000008291"/>
    </source>
</evidence>
<sequence>MQIECYAQRLLNPFRGVVQVIRYASAEAVTTDGVEWDIYVANDALLEGLGRAGRRAQISDIRYGHWSAQTGLKRGPLYPSDDFKRLEEMGAVVYEHLLAVHRDVPFKFRDRFELWLLDRADRPLALLHSVCNASETDTRPPLDWRAGMAATASFRSTAVAESTESAAACLTRAVNGLASGVAQWFRRSDDGAALGLHTLRGGEPLRGRVLDADAFPALFLATREMDPTQAQLVDDYHAWQAPWLLLLADLDDATRHALEARACEQGELLEKHCRLYPRVIDRPALQAARVAAALARTTPPSSRRDEIFSLDYLELGLSARE</sequence>